<keyword evidence="7" id="KW-1185">Reference proteome</keyword>
<keyword evidence="2" id="KW-0238">DNA-binding</keyword>
<dbReference type="PANTHER" id="PTHR43214:SF24">
    <property type="entry name" value="TRANSCRIPTIONAL REGULATORY PROTEIN NARL-RELATED"/>
    <property type="match status" value="1"/>
</dbReference>
<protein>
    <submittedName>
        <fullName evidence="6">Response regulator transcription factor</fullName>
    </submittedName>
</protein>
<dbReference type="SUPFAM" id="SSF52172">
    <property type="entry name" value="CheY-like"/>
    <property type="match status" value="1"/>
</dbReference>
<dbReference type="InterPro" id="IPR011006">
    <property type="entry name" value="CheY-like_superfamily"/>
</dbReference>
<dbReference type="InterPro" id="IPR039420">
    <property type="entry name" value="WalR-like"/>
</dbReference>
<comment type="caution">
    <text evidence="6">The sequence shown here is derived from an EMBL/GenBank/DDBJ whole genome shotgun (WGS) entry which is preliminary data.</text>
</comment>
<accession>A0ABV6UR24</accession>
<evidence type="ECO:0000313" key="7">
    <source>
        <dbReference type="Proteomes" id="UP001592528"/>
    </source>
</evidence>
<reference evidence="6 7" key="1">
    <citation type="submission" date="2024-09" db="EMBL/GenBank/DDBJ databases">
        <authorList>
            <person name="Lee S.D."/>
        </authorList>
    </citation>
    <scope>NUCLEOTIDE SEQUENCE [LARGE SCALE GENOMIC DNA]</scope>
    <source>
        <strain evidence="6 7">N1-5</strain>
    </source>
</reference>
<dbReference type="Pfam" id="PF00072">
    <property type="entry name" value="Response_reg"/>
    <property type="match status" value="1"/>
</dbReference>
<keyword evidence="4" id="KW-0597">Phosphoprotein</keyword>
<dbReference type="RefSeq" id="WP_030252432.1">
    <property type="nucleotide sequence ID" value="NZ_JBHEZZ010000012.1"/>
</dbReference>
<proteinExistence type="predicted"/>
<dbReference type="SMART" id="SM00448">
    <property type="entry name" value="REC"/>
    <property type="match status" value="1"/>
</dbReference>
<dbReference type="InterPro" id="IPR058245">
    <property type="entry name" value="NreC/VraR/RcsB-like_REC"/>
</dbReference>
<dbReference type="EMBL" id="JBHEZZ010000012">
    <property type="protein sequence ID" value="MFC1403914.1"/>
    <property type="molecule type" value="Genomic_DNA"/>
</dbReference>
<keyword evidence="1" id="KW-0805">Transcription regulation</keyword>
<evidence type="ECO:0000259" key="5">
    <source>
        <dbReference type="PROSITE" id="PS50110"/>
    </source>
</evidence>
<evidence type="ECO:0000256" key="1">
    <source>
        <dbReference type="ARBA" id="ARBA00023015"/>
    </source>
</evidence>
<keyword evidence="3" id="KW-0804">Transcription</keyword>
<evidence type="ECO:0000256" key="3">
    <source>
        <dbReference type="ARBA" id="ARBA00023163"/>
    </source>
</evidence>
<evidence type="ECO:0000256" key="2">
    <source>
        <dbReference type="ARBA" id="ARBA00023125"/>
    </source>
</evidence>
<organism evidence="6 7">
    <name type="scientific">Streptacidiphilus cavernicola</name>
    <dbReference type="NCBI Taxonomy" id="3342716"/>
    <lineage>
        <taxon>Bacteria</taxon>
        <taxon>Bacillati</taxon>
        <taxon>Actinomycetota</taxon>
        <taxon>Actinomycetes</taxon>
        <taxon>Kitasatosporales</taxon>
        <taxon>Streptomycetaceae</taxon>
        <taxon>Streptacidiphilus</taxon>
    </lineage>
</organism>
<gene>
    <name evidence="6" type="ORF">ACEZDJ_21715</name>
</gene>
<name>A0ABV6UR24_9ACTN</name>
<evidence type="ECO:0000313" key="6">
    <source>
        <dbReference type="EMBL" id="MFC1403914.1"/>
    </source>
</evidence>
<sequence>MERTVLIVDDQPLFRSVARMIVARIPGWRILAEAASGEEAVDRAAGAAVVLMDINLPGIDGIAATRRILERQPGTAVVLLSTYAAEDLPAEAARCGAVGYVHKDDLTPSLLRELVGGAAGTGISPPTAVP</sequence>
<dbReference type="CDD" id="cd17535">
    <property type="entry name" value="REC_NarL-like"/>
    <property type="match status" value="1"/>
</dbReference>
<feature type="domain" description="Response regulatory" evidence="5">
    <location>
        <begin position="4"/>
        <end position="118"/>
    </location>
</feature>
<dbReference type="InterPro" id="IPR001789">
    <property type="entry name" value="Sig_transdc_resp-reg_receiver"/>
</dbReference>
<feature type="modified residue" description="4-aspartylphosphate" evidence="4">
    <location>
        <position position="53"/>
    </location>
</feature>
<dbReference type="PROSITE" id="PS50110">
    <property type="entry name" value="RESPONSE_REGULATORY"/>
    <property type="match status" value="1"/>
</dbReference>
<dbReference type="Proteomes" id="UP001592528">
    <property type="component" value="Unassembled WGS sequence"/>
</dbReference>
<evidence type="ECO:0000256" key="4">
    <source>
        <dbReference type="PROSITE-ProRule" id="PRU00169"/>
    </source>
</evidence>
<dbReference type="PANTHER" id="PTHR43214">
    <property type="entry name" value="TWO-COMPONENT RESPONSE REGULATOR"/>
    <property type="match status" value="1"/>
</dbReference>
<dbReference type="Gene3D" id="3.40.50.2300">
    <property type="match status" value="1"/>
</dbReference>